<dbReference type="InterPro" id="IPR013216">
    <property type="entry name" value="Methyltransf_11"/>
</dbReference>
<evidence type="ECO:0000256" key="2">
    <source>
        <dbReference type="ARBA" id="ARBA00022679"/>
    </source>
</evidence>
<reference evidence="6 7" key="1">
    <citation type="submission" date="2019-03" db="EMBL/GenBank/DDBJ databases">
        <title>Sequencing 23 genomes of Wallemia ichthyophaga.</title>
        <authorList>
            <person name="Gostincar C."/>
        </authorList>
    </citation>
    <scope>NUCLEOTIDE SEQUENCE [LARGE SCALE GENOMIC DNA]</scope>
    <source>
        <strain evidence="6 7">EXF-6200</strain>
    </source>
</reference>
<gene>
    <name evidence="6" type="ORF">E3P86_00004</name>
</gene>
<dbReference type="PANTHER" id="PTHR43464">
    <property type="entry name" value="METHYLTRANSFERASE"/>
    <property type="match status" value="1"/>
</dbReference>
<dbReference type="CDD" id="cd02440">
    <property type="entry name" value="AdoMet_MTases"/>
    <property type="match status" value="1"/>
</dbReference>
<evidence type="ECO:0000313" key="7">
    <source>
        <dbReference type="Proteomes" id="UP000310689"/>
    </source>
</evidence>
<dbReference type="GO" id="GO:0061542">
    <property type="term" value="F:3-demethylubiquinol 3-O-methyltransferase activity"/>
    <property type="evidence" value="ECO:0007669"/>
    <property type="project" value="InterPro"/>
</dbReference>
<dbReference type="GO" id="GO:0032259">
    <property type="term" value="P:methylation"/>
    <property type="evidence" value="ECO:0007669"/>
    <property type="project" value="UniProtKB-KW"/>
</dbReference>
<dbReference type="NCBIfam" id="TIGR01983">
    <property type="entry name" value="UbiG"/>
    <property type="match status" value="1"/>
</dbReference>
<dbReference type="EMBL" id="SPOI01000001">
    <property type="protein sequence ID" value="TIB43221.1"/>
    <property type="molecule type" value="Genomic_DNA"/>
</dbReference>
<dbReference type="GO" id="GO:0010420">
    <property type="term" value="F:polyprenyldihydroxybenzoate methyltransferase activity"/>
    <property type="evidence" value="ECO:0007669"/>
    <property type="project" value="InterPro"/>
</dbReference>
<accession>A0A4T0JRK2</accession>
<dbReference type="Gene3D" id="3.40.50.150">
    <property type="entry name" value="Vaccinia Virus protein VP39"/>
    <property type="match status" value="1"/>
</dbReference>
<feature type="domain" description="Methyltransferase type 11" evidence="5">
    <location>
        <begin position="86"/>
        <end position="181"/>
    </location>
</feature>
<keyword evidence="3" id="KW-0831">Ubiquinone biosynthesis</keyword>
<protein>
    <recommendedName>
        <fullName evidence="5">Methyltransferase type 11 domain-containing protein</fullName>
    </recommendedName>
</protein>
<dbReference type="GO" id="GO:0005739">
    <property type="term" value="C:mitochondrion"/>
    <property type="evidence" value="ECO:0007669"/>
    <property type="project" value="TreeGrafter"/>
</dbReference>
<keyword evidence="1" id="KW-0489">Methyltransferase</keyword>
<keyword evidence="4" id="KW-0949">S-adenosyl-L-methionine</keyword>
<comment type="caution">
    <text evidence="6">The sequence shown here is derived from an EMBL/GenBank/DDBJ whole genome shotgun (WGS) entry which is preliminary data.</text>
</comment>
<evidence type="ECO:0000256" key="4">
    <source>
        <dbReference type="ARBA" id="ARBA00022691"/>
    </source>
</evidence>
<dbReference type="InterPro" id="IPR010233">
    <property type="entry name" value="UbiG_MeTrfase"/>
</dbReference>
<keyword evidence="2" id="KW-0808">Transferase</keyword>
<evidence type="ECO:0000256" key="3">
    <source>
        <dbReference type="ARBA" id="ARBA00022688"/>
    </source>
</evidence>
<sequence length="194" mass="21887">MLSGSIRRITNNSRLYSTVNKHEVDFFSKLSKLWWDESGEFGLLHKMNPVRAEFILKNINNARREDAIRSNRQFKDVNTLSGLTALDIGCGGGLLSETLARLGATTTGIDVTEANIKMAELHSKQDPYFNQSNLEYKYSAAEELLKTRKESFDLVCAMEVIEHVDKAADFLKTCTDLVKVGDMVLYKPLFNDKA</sequence>
<dbReference type="Pfam" id="PF08241">
    <property type="entry name" value="Methyltransf_11"/>
    <property type="match status" value="1"/>
</dbReference>
<dbReference type="PANTHER" id="PTHR43464:SF19">
    <property type="entry name" value="UBIQUINONE BIOSYNTHESIS O-METHYLTRANSFERASE, MITOCHONDRIAL"/>
    <property type="match status" value="1"/>
</dbReference>
<organism evidence="6 7">
    <name type="scientific">Wallemia ichthyophaga</name>
    <dbReference type="NCBI Taxonomy" id="245174"/>
    <lineage>
        <taxon>Eukaryota</taxon>
        <taxon>Fungi</taxon>
        <taxon>Dikarya</taxon>
        <taxon>Basidiomycota</taxon>
        <taxon>Wallemiomycotina</taxon>
        <taxon>Wallemiomycetes</taxon>
        <taxon>Wallemiales</taxon>
        <taxon>Wallemiaceae</taxon>
        <taxon>Wallemia</taxon>
    </lineage>
</organism>
<proteinExistence type="predicted"/>
<evidence type="ECO:0000313" key="6">
    <source>
        <dbReference type="EMBL" id="TIB43221.1"/>
    </source>
</evidence>
<name>A0A4T0JRK2_WALIC</name>
<dbReference type="InterPro" id="IPR029063">
    <property type="entry name" value="SAM-dependent_MTases_sf"/>
</dbReference>
<dbReference type="AlphaFoldDB" id="A0A4T0JRK2"/>
<evidence type="ECO:0000256" key="1">
    <source>
        <dbReference type="ARBA" id="ARBA00022603"/>
    </source>
</evidence>
<dbReference type="SUPFAM" id="SSF53335">
    <property type="entry name" value="S-adenosyl-L-methionine-dependent methyltransferases"/>
    <property type="match status" value="1"/>
</dbReference>
<dbReference type="Proteomes" id="UP000310689">
    <property type="component" value="Unassembled WGS sequence"/>
</dbReference>
<evidence type="ECO:0000259" key="5">
    <source>
        <dbReference type="Pfam" id="PF08241"/>
    </source>
</evidence>